<evidence type="ECO:0000313" key="7">
    <source>
        <dbReference type="Xenbase" id="XB-GENE-996653"/>
    </source>
</evidence>
<dbReference type="GO" id="GO:0006383">
    <property type="term" value="P:transcription by RNA polymerase III"/>
    <property type="evidence" value="ECO:0007669"/>
    <property type="project" value="InterPro"/>
</dbReference>
<evidence type="ECO:0000256" key="1">
    <source>
        <dbReference type="ARBA" id="ARBA00004123"/>
    </source>
</evidence>
<evidence type="ECO:0000256" key="4">
    <source>
        <dbReference type="SAM" id="MobiDB-lite"/>
    </source>
</evidence>
<keyword evidence="5" id="KW-1185">Reference proteome</keyword>
<dbReference type="OrthoDB" id="5377312at2759"/>
<dbReference type="GeneID" id="735067"/>
<feature type="compositionally biased region" description="Basic residues" evidence="4">
    <location>
        <begin position="116"/>
        <end position="125"/>
    </location>
</feature>
<organism evidence="5 6">
    <name type="scientific">Xenopus laevis</name>
    <name type="common">African clawed frog</name>
    <dbReference type="NCBI Taxonomy" id="8355"/>
    <lineage>
        <taxon>Eukaryota</taxon>
        <taxon>Metazoa</taxon>
        <taxon>Chordata</taxon>
        <taxon>Craniata</taxon>
        <taxon>Vertebrata</taxon>
        <taxon>Euteleostomi</taxon>
        <taxon>Amphibia</taxon>
        <taxon>Batrachia</taxon>
        <taxon>Anura</taxon>
        <taxon>Pipoidea</taxon>
        <taxon>Pipidae</taxon>
        <taxon>Xenopodinae</taxon>
        <taxon>Xenopus</taxon>
        <taxon>Xenopus</taxon>
    </lineage>
</organism>
<evidence type="ECO:0000313" key="6">
    <source>
        <dbReference type="RefSeq" id="XP_018106185.1"/>
    </source>
</evidence>
<name>A0A1L8I1Q7_XENLA</name>
<dbReference type="Bgee" id="735067">
    <property type="expression patterns" value="Expressed in oocyte and 6 other cell types or tissues"/>
</dbReference>
<accession>A0A1L8I1Q7</accession>
<gene>
    <name evidence="6 7" type="primary">polr3g.L</name>
    <name evidence="6" type="synonym">polr3g</name>
</gene>
<dbReference type="GO" id="GO:0005666">
    <property type="term" value="C:RNA polymerase III complex"/>
    <property type="evidence" value="ECO:0000318"/>
    <property type="project" value="GO_Central"/>
</dbReference>
<feature type="region of interest" description="Disordered" evidence="4">
    <location>
        <begin position="113"/>
        <end position="187"/>
    </location>
</feature>
<dbReference type="InterPro" id="IPR024661">
    <property type="entry name" value="RNA_pol_III_Rpc31"/>
</dbReference>
<dbReference type="Proteomes" id="UP000186698">
    <property type="component" value="Chromosome 1L"/>
</dbReference>
<feature type="compositionally biased region" description="Basic and acidic residues" evidence="4">
    <location>
        <begin position="133"/>
        <end position="153"/>
    </location>
</feature>
<dbReference type="AlphaFoldDB" id="A0A1L8I1Q7"/>
<dbReference type="AGR" id="Xenbase:XB-GENE-996653"/>
<reference evidence="6" key="1">
    <citation type="submission" date="2025-08" db="UniProtKB">
        <authorList>
            <consortium name="RefSeq"/>
        </authorList>
    </citation>
    <scope>IDENTIFICATION</scope>
    <source>
        <strain evidence="6">J_2021</strain>
        <tissue evidence="6">Erythrocytes</tissue>
    </source>
</reference>
<dbReference type="Xenbase" id="XB-GENE-996653">
    <property type="gene designation" value="polr3g.L"/>
</dbReference>
<evidence type="ECO:0000256" key="3">
    <source>
        <dbReference type="ARBA" id="ARBA00023242"/>
    </source>
</evidence>
<dbReference type="PANTHER" id="PTHR15367:SF3">
    <property type="entry name" value="DNA-DIRECTED RNA POLYMERASE III SUBUNIT RPC7"/>
    <property type="match status" value="1"/>
</dbReference>
<keyword evidence="3" id="KW-0539">Nucleus</keyword>
<protein>
    <submittedName>
        <fullName evidence="6">Polymerase (RNA) III (DNA directed) polypeptide G (32kD) L homeolog isoform X1</fullName>
    </submittedName>
</protein>
<dbReference type="STRING" id="8355.A0A1L8I1Q7"/>
<dbReference type="PANTHER" id="PTHR15367">
    <property type="entry name" value="DNA-DIRECTED RNA POLYMERASE III"/>
    <property type="match status" value="1"/>
</dbReference>
<proteinExistence type="inferred from homology"/>
<dbReference type="PaxDb" id="8355-A0A1L8I1Q7"/>
<evidence type="ECO:0000256" key="2">
    <source>
        <dbReference type="ARBA" id="ARBA00008352"/>
    </source>
</evidence>
<dbReference type="CTD" id="735067"/>
<evidence type="ECO:0000313" key="5">
    <source>
        <dbReference type="Proteomes" id="UP000186698"/>
    </source>
</evidence>
<sequence>MAGKGRGRAAFTFDIQAIGFSRGETLPETQLTPLPIFPSIEYKPVPLRIGEDQDYMLALKQELRKTVKSLPYYMGVKAAKQSIERYSIKYEAEAERKLQMEWTPDWRILPREMKAVKPKKKKSKTSTKQAKGTKPDSGDILKKIEELEKKDDGEEKSDEENETKKKAGDEEEEEEEGEPEIEEEEEHEDVHLLCHHLCIQFNTHCIWNLQMINEDHALNIKYWHSMMLTYMEIIQLQKLYTDQEATLPFHDL</sequence>
<comment type="subcellular location">
    <subcellularLocation>
        <location evidence="1">Nucleus</location>
    </subcellularLocation>
</comment>
<dbReference type="Pfam" id="PF11705">
    <property type="entry name" value="RNA_pol_3_Rpc31"/>
    <property type="match status" value="1"/>
</dbReference>
<dbReference type="RefSeq" id="XP_018106185.1">
    <property type="nucleotide sequence ID" value="XM_018250696.2"/>
</dbReference>
<comment type="similarity">
    <text evidence="2">Belongs to the eukaryotic RPC7 RNA polymerase subunit family.</text>
</comment>
<feature type="compositionally biased region" description="Acidic residues" evidence="4">
    <location>
        <begin position="169"/>
        <end position="187"/>
    </location>
</feature>